<sequence length="82" mass="8064">MKDARPEPATPDRPDASPRGPLPGLAGFLMLLAALLAASYAVGTLAGPVAPGLHPGYSAPAGTSGGDGGADMGGMDMEEMSR</sequence>
<dbReference type="Proteomes" id="UP000731519">
    <property type="component" value="Unassembled WGS sequence"/>
</dbReference>
<accession>A0A1Y2NZR9</accession>
<reference evidence="4 5" key="2">
    <citation type="submission" date="2016-09" db="EMBL/GenBank/DDBJ databases">
        <title>Streptomyces fradiae DSM40063, a candidate organism with high potential of specific P450 cytochromes.</title>
        <authorList>
            <person name="Grumaz C."/>
            <person name="Vainshtein Y."/>
            <person name="Kirstahler P."/>
            <person name="Sohn K."/>
        </authorList>
    </citation>
    <scope>NUCLEOTIDE SEQUENCE [LARGE SCALE GENOMIC DNA]</scope>
    <source>
        <strain evidence="4 5">DSM 40063</strain>
    </source>
</reference>
<evidence type="ECO:0000313" key="6">
    <source>
        <dbReference type="Proteomes" id="UP000731519"/>
    </source>
</evidence>
<feature type="transmembrane region" description="Helical" evidence="2">
    <location>
        <begin position="21"/>
        <end position="42"/>
    </location>
</feature>
<evidence type="ECO:0000313" key="5">
    <source>
        <dbReference type="Proteomes" id="UP000194318"/>
    </source>
</evidence>
<evidence type="ECO:0000313" key="3">
    <source>
        <dbReference type="EMBL" id="KAF0649666.1"/>
    </source>
</evidence>
<evidence type="ECO:0000313" key="4">
    <source>
        <dbReference type="EMBL" id="OSY53004.1"/>
    </source>
</evidence>
<evidence type="ECO:0000256" key="2">
    <source>
        <dbReference type="SAM" id="Phobius"/>
    </source>
</evidence>
<proteinExistence type="predicted"/>
<feature type="region of interest" description="Disordered" evidence="1">
    <location>
        <begin position="1"/>
        <end position="22"/>
    </location>
</feature>
<keyword evidence="2" id="KW-0472">Membrane</keyword>
<name>A0A1Y2NZR9_STRFR</name>
<dbReference type="GeneID" id="91403824"/>
<keyword evidence="6" id="KW-1185">Reference proteome</keyword>
<dbReference type="RefSeq" id="WP_031129362.1">
    <property type="nucleotide sequence ID" value="NZ_ASYR01000013.1"/>
</dbReference>
<dbReference type="Proteomes" id="UP000194318">
    <property type="component" value="Unassembled WGS sequence"/>
</dbReference>
<feature type="compositionally biased region" description="Basic and acidic residues" evidence="1">
    <location>
        <begin position="1"/>
        <end position="16"/>
    </location>
</feature>
<keyword evidence="2" id="KW-1133">Transmembrane helix</keyword>
<reference evidence="3 6" key="1">
    <citation type="submission" date="2013-05" db="EMBL/GenBank/DDBJ databases">
        <title>Genome Sequence of Streptomyces fradiae.</title>
        <authorList>
            <person name="Kirby R."/>
        </authorList>
    </citation>
    <scope>NUCLEOTIDE SEQUENCE [LARGE SCALE GENOMIC DNA]</scope>
    <source>
        <strain evidence="3 6">ATCC 10745</strain>
    </source>
</reference>
<gene>
    <name evidence="4" type="ORF">BG846_01335</name>
    <name evidence="3" type="ORF">K701_12510</name>
</gene>
<evidence type="ECO:0000256" key="1">
    <source>
        <dbReference type="SAM" id="MobiDB-lite"/>
    </source>
</evidence>
<dbReference type="AlphaFoldDB" id="A0A1Y2NZR9"/>
<feature type="compositionally biased region" description="Gly residues" evidence="1">
    <location>
        <begin position="63"/>
        <end position="72"/>
    </location>
</feature>
<feature type="region of interest" description="Disordered" evidence="1">
    <location>
        <begin position="51"/>
        <end position="82"/>
    </location>
</feature>
<keyword evidence="2" id="KW-0812">Transmembrane</keyword>
<dbReference type="EMBL" id="MIFZ01000113">
    <property type="protein sequence ID" value="OSY53004.1"/>
    <property type="molecule type" value="Genomic_DNA"/>
</dbReference>
<dbReference type="EMBL" id="ASYR01000013">
    <property type="protein sequence ID" value="KAF0649666.1"/>
    <property type="molecule type" value="Genomic_DNA"/>
</dbReference>
<evidence type="ECO:0008006" key="7">
    <source>
        <dbReference type="Google" id="ProtNLM"/>
    </source>
</evidence>
<organism evidence="4 5">
    <name type="scientific">Streptomyces fradiae ATCC 10745 = DSM 40063</name>
    <dbReference type="NCBI Taxonomy" id="1319510"/>
    <lineage>
        <taxon>Bacteria</taxon>
        <taxon>Bacillati</taxon>
        <taxon>Actinomycetota</taxon>
        <taxon>Actinomycetes</taxon>
        <taxon>Kitasatosporales</taxon>
        <taxon>Streptomycetaceae</taxon>
        <taxon>Streptomyces</taxon>
    </lineage>
</organism>
<protein>
    <recommendedName>
        <fullName evidence="7">Secreted protein</fullName>
    </recommendedName>
</protein>
<comment type="caution">
    <text evidence="4">The sequence shown here is derived from an EMBL/GenBank/DDBJ whole genome shotgun (WGS) entry which is preliminary data.</text>
</comment>